<evidence type="ECO:0000313" key="2">
    <source>
        <dbReference type="EMBL" id="KAJ1090812.1"/>
    </source>
</evidence>
<organism evidence="2 3">
    <name type="scientific">Pleurodeles waltl</name>
    <name type="common">Iberian ribbed newt</name>
    <dbReference type="NCBI Taxonomy" id="8319"/>
    <lineage>
        <taxon>Eukaryota</taxon>
        <taxon>Metazoa</taxon>
        <taxon>Chordata</taxon>
        <taxon>Craniata</taxon>
        <taxon>Vertebrata</taxon>
        <taxon>Euteleostomi</taxon>
        <taxon>Amphibia</taxon>
        <taxon>Batrachia</taxon>
        <taxon>Caudata</taxon>
        <taxon>Salamandroidea</taxon>
        <taxon>Salamandridae</taxon>
        <taxon>Pleurodelinae</taxon>
        <taxon>Pleurodeles</taxon>
    </lineage>
</organism>
<feature type="region of interest" description="Disordered" evidence="1">
    <location>
        <begin position="120"/>
        <end position="146"/>
    </location>
</feature>
<feature type="compositionally biased region" description="Basic and acidic residues" evidence="1">
    <location>
        <begin position="121"/>
        <end position="143"/>
    </location>
</feature>
<name>A0AAV7LK88_PLEWA</name>
<accession>A0AAV7LK88</accession>
<gene>
    <name evidence="2" type="ORF">NDU88_003941</name>
</gene>
<evidence type="ECO:0000256" key="1">
    <source>
        <dbReference type="SAM" id="MobiDB-lite"/>
    </source>
</evidence>
<proteinExistence type="predicted"/>
<feature type="region of interest" description="Disordered" evidence="1">
    <location>
        <begin position="84"/>
        <end position="108"/>
    </location>
</feature>
<dbReference type="Proteomes" id="UP001066276">
    <property type="component" value="Chromosome 11"/>
</dbReference>
<dbReference type="AlphaFoldDB" id="A0AAV7LK88"/>
<sequence length="171" mass="19791">MDAPLEHMIKTLSEKSKIQKYCKQWHRDTKAYAQPWLKEGTFDEDIVEHALAYIRSKYQQKRKKREAILPLWRVFCDTKTKVKVTEPKEAATQEQEKPPEQAPEEPSQYGIYPTLLAVGYRDPEGVEPKGDGTDVKGAGERPVPHQQFIGWIMSRKEETGQHLSRGTLENR</sequence>
<feature type="compositionally biased region" description="Basic and acidic residues" evidence="1">
    <location>
        <begin position="84"/>
        <end position="99"/>
    </location>
</feature>
<keyword evidence="3" id="KW-1185">Reference proteome</keyword>
<protein>
    <submittedName>
        <fullName evidence="2">Uncharacterized protein</fullName>
    </submittedName>
</protein>
<comment type="caution">
    <text evidence="2">The sequence shown here is derived from an EMBL/GenBank/DDBJ whole genome shotgun (WGS) entry which is preliminary data.</text>
</comment>
<reference evidence="2" key="1">
    <citation type="journal article" date="2022" name="bioRxiv">
        <title>Sequencing and chromosome-scale assembly of the giantPleurodeles waltlgenome.</title>
        <authorList>
            <person name="Brown T."/>
            <person name="Elewa A."/>
            <person name="Iarovenko S."/>
            <person name="Subramanian E."/>
            <person name="Araus A.J."/>
            <person name="Petzold A."/>
            <person name="Susuki M."/>
            <person name="Suzuki K.-i.T."/>
            <person name="Hayashi T."/>
            <person name="Toyoda A."/>
            <person name="Oliveira C."/>
            <person name="Osipova E."/>
            <person name="Leigh N.D."/>
            <person name="Simon A."/>
            <person name="Yun M.H."/>
        </authorList>
    </citation>
    <scope>NUCLEOTIDE SEQUENCE</scope>
    <source>
        <strain evidence="2">20211129_DDA</strain>
        <tissue evidence="2">Liver</tissue>
    </source>
</reference>
<evidence type="ECO:0000313" key="3">
    <source>
        <dbReference type="Proteomes" id="UP001066276"/>
    </source>
</evidence>
<dbReference type="EMBL" id="JANPWB010000015">
    <property type="protein sequence ID" value="KAJ1090812.1"/>
    <property type="molecule type" value="Genomic_DNA"/>
</dbReference>